<dbReference type="InterPro" id="IPR025240">
    <property type="entry name" value="DUF4189"/>
</dbReference>
<reference evidence="2 3" key="1">
    <citation type="submission" date="2018-07" db="EMBL/GenBank/DDBJ databases">
        <title>Whole genome Sequencing of Pseudoxanthomonas gei KCTC 32298 (T).</title>
        <authorList>
            <person name="Kumar S."/>
            <person name="Bansal K."/>
            <person name="Kaur A."/>
            <person name="Patil P."/>
            <person name="Sharma S."/>
            <person name="Patil P.B."/>
        </authorList>
    </citation>
    <scope>NUCLEOTIDE SEQUENCE [LARGE SCALE GENOMIC DNA]</scope>
    <source>
        <strain evidence="2 3">KCTC 32298</strain>
    </source>
</reference>
<dbReference type="EMBL" id="QOVG01000003">
    <property type="protein sequence ID" value="NDK38437.1"/>
    <property type="molecule type" value="Genomic_DNA"/>
</dbReference>
<protein>
    <submittedName>
        <fullName evidence="2">DUF4189 domain-containing protein</fullName>
    </submittedName>
</protein>
<comment type="caution">
    <text evidence="2">The sequence shown here is derived from an EMBL/GenBank/DDBJ whole genome shotgun (WGS) entry which is preliminary data.</text>
</comment>
<gene>
    <name evidence="2" type="ORF">DT603_06220</name>
</gene>
<organism evidence="2 3">
    <name type="scientific">Pseudoxanthomonas gei</name>
    <dbReference type="NCBI Taxonomy" id="1383030"/>
    <lineage>
        <taxon>Bacteria</taxon>
        <taxon>Pseudomonadati</taxon>
        <taxon>Pseudomonadota</taxon>
        <taxon>Gammaproteobacteria</taxon>
        <taxon>Lysobacterales</taxon>
        <taxon>Lysobacteraceae</taxon>
        <taxon>Pseudoxanthomonas</taxon>
    </lineage>
</organism>
<evidence type="ECO:0000313" key="2">
    <source>
        <dbReference type="EMBL" id="NDK38437.1"/>
    </source>
</evidence>
<dbReference type="Proteomes" id="UP001429354">
    <property type="component" value="Unassembled WGS sequence"/>
</dbReference>
<feature type="domain" description="DUF4189" evidence="1">
    <location>
        <begin position="69"/>
        <end position="165"/>
    </location>
</feature>
<keyword evidence="3" id="KW-1185">Reference proteome</keyword>
<evidence type="ECO:0000313" key="3">
    <source>
        <dbReference type="Proteomes" id="UP001429354"/>
    </source>
</evidence>
<dbReference type="Pfam" id="PF13827">
    <property type="entry name" value="DUF4189"/>
    <property type="match status" value="1"/>
</dbReference>
<proteinExistence type="predicted"/>
<evidence type="ECO:0000259" key="1">
    <source>
        <dbReference type="Pfam" id="PF13827"/>
    </source>
</evidence>
<accession>A0ABX0ACV2</accession>
<sequence length="173" mass="17666">MEDKVQIRIWMLLGLLFSGDTMAEGGSCPNGYYPIGGNGASGCAPMAGTDIMPEEQITQMPAGAWKTKWSAIAVDPVVGDVGLSTGHGLEEDAKAEAMRRCARHGAQDCKASSYFNQCSALAWPALVGGSAASAGAGSLEAAKALALSSCAANGGGKCSIVAEQCANPVFEKY</sequence>
<name>A0ABX0ACV2_9GAMM</name>